<gene>
    <name evidence="2" type="ORF">LY79DRAFT_21363</name>
</gene>
<dbReference type="Proteomes" id="UP001230504">
    <property type="component" value="Unassembled WGS sequence"/>
</dbReference>
<keyword evidence="3" id="KW-1185">Reference proteome</keyword>
<feature type="compositionally biased region" description="Basic and acidic residues" evidence="1">
    <location>
        <begin position="99"/>
        <end position="108"/>
    </location>
</feature>
<evidence type="ECO:0000313" key="3">
    <source>
        <dbReference type="Proteomes" id="UP001230504"/>
    </source>
</evidence>
<proteinExistence type="predicted"/>
<sequence>MDVNTVAIGAGVSAMYMRCSRTPLDAGVILWTRAGERRDEVTGFRGLPRKCLGGTWRRIDSQPAEYWFGLYLKRRPSRRSGRVQSCWVGPCLSTNLREGRRVGKETSSGKRSLKAMSRDIGSPSKRFGEREREGGRETLYYLTCKYEKDRRKGRKREERSGSKNAVKRYKREWRLKSKYGMTISQREQEKESTGQNKERLFATTRSVRG</sequence>
<comment type="caution">
    <text evidence="2">The sequence shown here is derived from an EMBL/GenBank/DDBJ whole genome shotgun (WGS) entry which is preliminary data.</text>
</comment>
<reference evidence="2" key="1">
    <citation type="submission" date="2021-06" db="EMBL/GenBank/DDBJ databases">
        <title>Comparative genomics, transcriptomics and evolutionary studies reveal genomic signatures of adaptation to plant cell wall in hemibiotrophic fungi.</title>
        <authorList>
            <consortium name="DOE Joint Genome Institute"/>
            <person name="Baroncelli R."/>
            <person name="Diaz J.F."/>
            <person name="Benocci T."/>
            <person name="Peng M."/>
            <person name="Battaglia E."/>
            <person name="Haridas S."/>
            <person name="Andreopoulos W."/>
            <person name="Labutti K."/>
            <person name="Pangilinan J."/>
            <person name="Floch G.L."/>
            <person name="Makela M.R."/>
            <person name="Henrissat B."/>
            <person name="Grigoriev I.V."/>
            <person name="Crouch J.A."/>
            <person name="De Vries R.P."/>
            <person name="Sukno S.A."/>
            <person name="Thon M.R."/>
        </authorList>
    </citation>
    <scope>NUCLEOTIDE SEQUENCE</scope>
    <source>
        <strain evidence="2">CBS 125086</strain>
    </source>
</reference>
<feature type="region of interest" description="Disordered" evidence="1">
    <location>
        <begin position="182"/>
        <end position="209"/>
    </location>
</feature>
<name>A0AAD8QEH1_9PEZI</name>
<accession>A0AAD8QEH1</accession>
<evidence type="ECO:0000313" key="2">
    <source>
        <dbReference type="EMBL" id="KAK1600491.1"/>
    </source>
</evidence>
<evidence type="ECO:0000256" key="1">
    <source>
        <dbReference type="SAM" id="MobiDB-lite"/>
    </source>
</evidence>
<protein>
    <submittedName>
        <fullName evidence="2">Uncharacterized protein</fullName>
    </submittedName>
</protein>
<dbReference type="GeneID" id="85435794"/>
<feature type="region of interest" description="Disordered" evidence="1">
    <location>
        <begin position="99"/>
        <end position="132"/>
    </location>
</feature>
<feature type="compositionally biased region" description="Basic and acidic residues" evidence="1">
    <location>
        <begin position="186"/>
        <end position="200"/>
    </location>
</feature>
<dbReference type="EMBL" id="JAHLJV010000001">
    <property type="protein sequence ID" value="KAK1600491.1"/>
    <property type="molecule type" value="Genomic_DNA"/>
</dbReference>
<organism evidence="2 3">
    <name type="scientific">Colletotrichum navitas</name>
    <dbReference type="NCBI Taxonomy" id="681940"/>
    <lineage>
        <taxon>Eukaryota</taxon>
        <taxon>Fungi</taxon>
        <taxon>Dikarya</taxon>
        <taxon>Ascomycota</taxon>
        <taxon>Pezizomycotina</taxon>
        <taxon>Sordariomycetes</taxon>
        <taxon>Hypocreomycetidae</taxon>
        <taxon>Glomerellales</taxon>
        <taxon>Glomerellaceae</taxon>
        <taxon>Colletotrichum</taxon>
        <taxon>Colletotrichum graminicola species complex</taxon>
    </lineage>
</organism>
<dbReference type="AlphaFoldDB" id="A0AAD8QEH1"/>
<dbReference type="RefSeq" id="XP_060420987.1">
    <property type="nucleotide sequence ID" value="XM_060551554.1"/>
</dbReference>